<dbReference type="Gene3D" id="3.40.50.720">
    <property type="entry name" value="NAD(P)-binding Rossmann-like Domain"/>
    <property type="match status" value="1"/>
</dbReference>
<feature type="domain" description="Gfo/Idh/MocA-like oxidoreductase N-terminal" evidence="3">
    <location>
        <begin position="2"/>
        <end position="119"/>
    </location>
</feature>
<dbReference type="EMBL" id="AEMG01000009">
    <property type="protein sequence ID" value="EFW92264.1"/>
    <property type="molecule type" value="Genomic_DNA"/>
</dbReference>
<reference evidence="5 7" key="1">
    <citation type="journal article" date="2014" name="ISME J.">
        <title>Trehalose/2-sulfotrehalose biosynthesis and glycine-betaine uptake are widely spread mechanisms for osmoadaptation in the Halobacteriales.</title>
        <authorList>
            <person name="Youssef N.H."/>
            <person name="Savage-Ashlock K.N."/>
            <person name="McCully A.L."/>
            <person name="Luedtke B."/>
            <person name="Shaw E.I."/>
            <person name="Hoff W.D."/>
            <person name="Elshahed M.S."/>
        </authorList>
    </citation>
    <scope>NUCLEOTIDE SEQUENCE [LARGE SCALE GENOMIC DNA]</scope>
    <source>
        <strain evidence="5 7">DX253</strain>
    </source>
</reference>
<dbReference type="Proteomes" id="UP000003751">
    <property type="component" value="Unassembled WGS sequence"/>
</dbReference>
<dbReference type="PANTHER" id="PTHR22604">
    <property type="entry name" value="OXIDOREDUCTASES"/>
    <property type="match status" value="1"/>
</dbReference>
<evidence type="ECO:0000256" key="2">
    <source>
        <dbReference type="ARBA" id="ARBA00023002"/>
    </source>
</evidence>
<sequence length="321" mass="35657">MKFGVISTAKIGVNAVIPAIKEAGHEVTALASRSESRAATVAEQLDIPHTYGTYEGLLEDDEIEAVYNPLPNALHAEWTKRAADHGHHILCEKPLAVNAAEARETSTYCDERGVTLMEAFMYRYHPRTQRAVEIARKLDIRSLKASLRFSLDDPEDVRLDPNLAGGSLMDVGCYTVNAARLFLGEPRRVYATATDTMDCGVETELTAILEYEDGVTAVISSGFTTVGTERYRIEATNGWIEAPDAFVPSKDDETELTYRIDDRHVVEEFDPTNQYAREVDHFVESIQNGRPPVTDATDATRTLQLIDAIRESAHEREPISL</sequence>
<dbReference type="Pfam" id="PF01408">
    <property type="entry name" value="GFO_IDH_MocA"/>
    <property type="match status" value="1"/>
</dbReference>
<proteinExistence type="inferred from homology"/>
<feature type="domain" description="GFO/IDH/MocA-like oxidoreductase" evidence="4">
    <location>
        <begin position="140"/>
        <end position="241"/>
    </location>
</feature>
<protein>
    <submittedName>
        <fullName evidence="5">Oxidoreductase domain protein</fullName>
    </submittedName>
    <submittedName>
        <fullName evidence="6">Predicted dehydrogenase</fullName>
    </submittedName>
</protein>
<dbReference type="SUPFAM" id="SSF51735">
    <property type="entry name" value="NAD(P)-binding Rossmann-fold domains"/>
    <property type="match status" value="1"/>
</dbReference>
<dbReference type="EMBL" id="FRAN01000003">
    <property type="protein sequence ID" value="SHK93587.1"/>
    <property type="molecule type" value="Genomic_DNA"/>
</dbReference>
<organism evidence="5 7">
    <name type="scientific">Haladaptatus paucihalophilus DX253</name>
    <dbReference type="NCBI Taxonomy" id="797209"/>
    <lineage>
        <taxon>Archaea</taxon>
        <taxon>Methanobacteriati</taxon>
        <taxon>Methanobacteriota</taxon>
        <taxon>Stenosarchaea group</taxon>
        <taxon>Halobacteria</taxon>
        <taxon>Halobacteriales</taxon>
        <taxon>Haladaptataceae</taxon>
        <taxon>Haladaptatus</taxon>
    </lineage>
</organism>
<dbReference type="InterPro" id="IPR036291">
    <property type="entry name" value="NAD(P)-bd_dom_sf"/>
</dbReference>
<evidence type="ECO:0000313" key="7">
    <source>
        <dbReference type="Proteomes" id="UP000003751"/>
    </source>
</evidence>
<dbReference type="RefSeq" id="WP_007980188.1">
    <property type="nucleotide sequence ID" value="NZ_AEMG01000009.1"/>
</dbReference>
<dbReference type="SUPFAM" id="SSF55347">
    <property type="entry name" value="Glyceraldehyde-3-phosphate dehydrogenase-like, C-terminal domain"/>
    <property type="match status" value="1"/>
</dbReference>
<evidence type="ECO:0000313" key="8">
    <source>
        <dbReference type="Proteomes" id="UP000184203"/>
    </source>
</evidence>
<dbReference type="STRING" id="797209.GCA_000376445_02329"/>
<comment type="similarity">
    <text evidence="1">Belongs to the Gfo/Idh/MocA family.</text>
</comment>
<dbReference type="GO" id="GO:0016491">
    <property type="term" value="F:oxidoreductase activity"/>
    <property type="evidence" value="ECO:0007669"/>
    <property type="project" value="UniProtKB-KW"/>
</dbReference>
<dbReference type="PANTHER" id="PTHR22604:SF105">
    <property type="entry name" value="TRANS-1,2-DIHYDROBENZENE-1,2-DIOL DEHYDROGENASE"/>
    <property type="match status" value="1"/>
</dbReference>
<dbReference type="InterPro" id="IPR055170">
    <property type="entry name" value="GFO_IDH_MocA-like_dom"/>
</dbReference>
<evidence type="ECO:0000259" key="3">
    <source>
        <dbReference type="Pfam" id="PF01408"/>
    </source>
</evidence>
<reference evidence="6" key="2">
    <citation type="submission" date="2016-11" db="EMBL/GenBank/DDBJ databases">
        <authorList>
            <person name="Jaros S."/>
            <person name="Januszkiewicz K."/>
            <person name="Wedrychowicz H."/>
        </authorList>
    </citation>
    <scope>NUCLEOTIDE SEQUENCE [LARGE SCALE GENOMIC DNA]</scope>
    <source>
        <strain evidence="6">DX253</strain>
    </source>
</reference>
<gene>
    <name evidence="6" type="ORF">SAMN05444342_2674</name>
    <name evidence="5" type="ORF">ZOD2009_12325</name>
</gene>
<evidence type="ECO:0000313" key="6">
    <source>
        <dbReference type="EMBL" id="SHK93587.1"/>
    </source>
</evidence>
<accession>E7QUI5</accession>
<dbReference type="Gene3D" id="3.30.360.10">
    <property type="entry name" value="Dihydrodipicolinate Reductase, domain 2"/>
    <property type="match status" value="1"/>
</dbReference>
<dbReference type="PATRIC" id="fig|797209.4.peg.2427"/>
<dbReference type="OrthoDB" id="25239at2157"/>
<dbReference type="eggNOG" id="arCOG01622">
    <property type="taxonomic scope" value="Archaea"/>
</dbReference>
<dbReference type="Proteomes" id="UP000184203">
    <property type="component" value="Unassembled WGS sequence"/>
</dbReference>
<dbReference type="InterPro" id="IPR000683">
    <property type="entry name" value="Gfo/Idh/MocA-like_OxRdtase_N"/>
</dbReference>
<dbReference type="Pfam" id="PF22725">
    <property type="entry name" value="GFO_IDH_MocA_C3"/>
    <property type="match status" value="1"/>
</dbReference>
<dbReference type="AlphaFoldDB" id="E7QUI5"/>
<keyword evidence="2" id="KW-0560">Oxidoreductase</keyword>
<dbReference type="InterPro" id="IPR050984">
    <property type="entry name" value="Gfo/Idh/MocA_domain"/>
</dbReference>
<dbReference type="GO" id="GO:0000166">
    <property type="term" value="F:nucleotide binding"/>
    <property type="evidence" value="ECO:0007669"/>
    <property type="project" value="InterPro"/>
</dbReference>
<reference evidence="8" key="3">
    <citation type="submission" date="2016-11" db="EMBL/GenBank/DDBJ databases">
        <authorList>
            <person name="Varghese N."/>
            <person name="Submissions S."/>
        </authorList>
    </citation>
    <scope>NUCLEOTIDE SEQUENCE [LARGE SCALE GENOMIC DNA]</scope>
    <source>
        <strain evidence="8">DX253</strain>
    </source>
</reference>
<evidence type="ECO:0000313" key="5">
    <source>
        <dbReference type="EMBL" id="EFW92264.1"/>
    </source>
</evidence>
<keyword evidence="8" id="KW-1185">Reference proteome</keyword>
<evidence type="ECO:0000256" key="1">
    <source>
        <dbReference type="ARBA" id="ARBA00010928"/>
    </source>
</evidence>
<name>E7QUI5_HALPU</name>
<evidence type="ECO:0000259" key="4">
    <source>
        <dbReference type="Pfam" id="PF22725"/>
    </source>
</evidence>